<name>A0A812DGA7_ACAPH</name>
<dbReference type="AlphaFoldDB" id="A0A812DGA7"/>
<evidence type="ECO:0000256" key="2">
    <source>
        <dbReference type="ARBA" id="ARBA00022801"/>
    </source>
</evidence>
<dbReference type="GO" id="GO:0008270">
    <property type="term" value="F:zinc ion binding"/>
    <property type="evidence" value="ECO:0007669"/>
    <property type="project" value="InterPro"/>
</dbReference>
<dbReference type="GO" id="GO:0016787">
    <property type="term" value="F:hydrolase activity"/>
    <property type="evidence" value="ECO:0007669"/>
    <property type="project" value="UniProtKB-KW"/>
</dbReference>
<evidence type="ECO:0000313" key="5">
    <source>
        <dbReference type="EMBL" id="CAE1299327.1"/>
    </source>
</evidence>
<feature type="binding site" evidence="3">
    <location>
        <position position="3"/>
    </location>
    <ligand>
        <name>a divalent metal cation</name>
        <dbReference type="ChEBI" id="CHEBI:60240"/>
        <label>1</label>
    </ligand>
</feature>
<gene>
    <name evidence="5" type="ORF">SPHA_53125</name>
</gene>
<dbReference type="CDD" id="cd00530">
    <property type="entry name" value="PTE"/>
    <property type="match status" value="1"/>
</dbReference>
<feature type="binding site" evidence="3">
    <location>
        <position position="5"/>
    </location>
    <ligand>
        <name>a divalent metal cation</name>
        <dbReference type="ChEBI" id="CHEBI:60240"/>
        <label>1</label>
    </ligand>
</feature>
<dbReference type="OrthoDB" id="9998343at2759"/>
<dbReference type="EMBL" id="CAHIKZ030003358">
    <property type="protein sequence ID" value="CAE1299327.1"/>
    <property type="molecule type" value="Genomic_DNA"/>
</dbReference>
<organism evidence="5 6">
    <name type="scientific">Acanthosepion pharaonis</name>
    <name type="common">Pharaoh cuttlefish</name>
    <name type="synonym">Sepia pharaonis</name>
    <dbReference type="NCBI Taxonomy" id="158019"/>
    <lineage>
        <taxon>Eukaryota</taxon>
        <taxon>Metazoa</taxon>
        <taxon>Spiralia</taxon>
        <taxon>Lophotrochozoa</taxon>
        <taxon>Mollusca</taxon>
        <taxon>Cephalopoda</taxon>
        <taxon>Coleoidea</taxon>
        <taxon>Decapodiformes</taxon>
        <taxon>Sepiida</taxon>
        <taxon>Sepiina</taxon>
        <taxon>Sepiidae</taxon>
        <taxon>Acanthosepion</taxon>
    </lineage>
</organism>
<dbReference type="Pfam" id="PF02126">
    <property type="entry name" value="PTE"/>
    <property type="match status" value="1"/>
</dbReference>
<feature type="binding site" evidence="3">
    <location>
        <position position="180"/>
    </location>
    <ligand>
        <name>a divalent metal cation</name>
        <dbReference type="ChEBI" id="CHEBI:60240"/>
        <label>2</label>
    </ligand>
</feature>
<dbReference type="Gene3D" id="3.20.20.140">
    <property type="entry name" value="Metal-dependent hydrolases"/>
    <property type="match status" value="1"/>
</dbReference>
<evidence type="ECO:0000256" key="4">
    <source>
        <dbReference type="PROSITE-ProRule" id="PRU00679"/>
    </source>
</evidence>
<sequence>MCHEHLHISSESLRLTPDPCSFHAAKVNVPITMENLGWIRQYPYYHEKNLNNTDEVDAVIDELKYYKENGGSAMVDNTVTGLEPNVPLLKKLSEETGVHIISGTGFYVDATHSDETRESSVEQLASKMQDDILIGVDGSGVKCGVIGELGCSWPLTESEKKVLQAAAIVQKNTGCPIIIHPGRSPAAPEEILRIIQESGAKADQIVISHLDRTLLDKESLLEFAALGSYCEFDLFGIETSHYQHHEKIDMPSDAQRIERIKWLLDDGHQDRVTVAHDLHTKHRLMKYGGHGFSHILQTIVPMMKTRNVSQEDIEKILIHNPRTWLTFK</sequence>
<keyword evidence="1 3" id="KW-0479">Metal-binding</keyword>
<comment type="caution">
    <text evidence="5">The sequence shown here is derived from an EMBL/GenBank/DDBJ whole genome shotgun (WGS) entry which is preliminary data.</text>
</comment>
<comment type="similarity">
    <text evidence="4">Belongs to the metallo-dependent hydrolases superfamily. Phosphotriesterase family.</text>
</comment>
<protein>
    <submittedName>
        <fullName evidence="5">PTER</fullName>
    </submittedName>
</protein>
<dbReference type="Proteomes" id="UP000597762">
    <property type="component" value="Unassembled WGS sequence"/>
</dbReference>
<dbReference type="SUPFAM" id="SSF51556">
    <property type="entry name" value="Metallo-dependent hydrolases"/>
    <property type="match status" value="1"/>
</dbReference>
<evidence type="ECO:0000313" key="6">
    <source>
        <dbReference type="Proteomes" id="UP000597762"/>
    </source>
</evidence>
<keyword evidence="6" id="KW-1185">Reference proteome</keyword>
<feature type="binding site" evidence="3">
    <location>
        <position position="209"/>
    </location>
    <ligand>
        <name>a divalent metal cation</name>
        <dbReference type="ChEBI" id="CHEBI:60240"/>
        <label>2</label>
    </ligand>
</feature>
<comment type="caution">
    <text evidence="4">Lacks conserved residue(s) required for the propagation of feature annotation.</text>
</comment>
<evidence type="ECO:0000256" key="3">
    <source>
        <dbReference type="PIRSR" id="PIRSR601559-52"/>
    </source>
</evidence>
<dbReference type="InterPro" id="IPR032466">
    <property type="entry name" value="Metal_Hydrolase"/>
</dbReference>
<dbReference type="PANTHER" id="PTHR10819">
    <property type="entry name" value="PHOSPHOTRIESTERASE-RELATED"/>
    <property type="match status" value="1"/>
</dbReference>
<dbReference type="PANTHER" id="PTHR10819:SF3">
    <property type="entry name" value="PHOSPHOTRIESTERASE-RELATED PROTEIN"/>
    <property type="match status" value="1"/>
</dbReference>
<feature type="binding site" evidence="3">
    <location>
        <position position="148"/>
    </location>
    <ligand>
        <name>a divalent metal cation</name>
        <dbReference type="ChEBI" id="CHEBI:60240"/>
        <label>1</label>
    </ligand>
</feature>
<feature type="binding site" evidence="3">
    <location>
        <position position="148"/>
    </location>
    <ligand>
        <name>a divalent metal cation</name>
        <dbReference type="ChEBI" id="CHEBI:60240"/>
        <label>2</label>
    </ligand>
</feature>
<keyword evidence="2" id="KW-0378">Hydrolase</keyword>
<reference evidence="5" key="1">
    <citation type="submission" date="2021-01" db="EMBL/GenBank/DDBJ databases">
        <authorList>
            <person name="Li R."/>
            <person name="Bekaert M."/>
        </authorList>
    </citation>
    <scope>NUCLEOTIDE SEQUENCE</scope>
    <source>
        <strain evidence="5">Farmed</strain>
    </source>
</reference>
<accession>A0A812DGA7</accession>
<proteinExistence type="inferred from homology"/>
<comment type="cofactor">
    <cofactor evidence="3">
        <name>a divalent metal cation</name>
        <dbReference type="ChEBI" id="CHEBI:60240"/>
    </cofactor>
    <text evidence="3">Binds 2 divalent metal cations per subunit.</text>
</comment>
<dbReference type="PROSITE" id="PS51347">
    <property type="entry name" value="PHOSPHOTRIESTERASE_2"/>
    <property type="match status" value="1"/>
</dbReference>
<dbReference type="InterPro" id="IPR001559">
    <property type="entry name" value="Phosphotriesterase"/>
</dbReference>
<evidence type="ECO:0000256" key="1">
    <source>
        <dbReference type="ARBA" id="ARBA00022723"/>
    </source>
</evidence>
<feature type="binding site" evidence="3">
    <location>
        <position position="277"/>
    </location>
    <ligand>
        <name>a divalent metal cation</name>
        <dbReference type="ChEBI" id="CHEBI:60240"/>
        <label>1</label>
    </ligand>
</feature>